<dbReference type="EMBL" id="VNHT01000011">
    <property type="protein sequence ID" value="TYP91142.1"/>
    <property type="molecule type" value="Genomic_DNA"/>
</dbReference>
<organism evidence="2 3">
    <name type="scientific">Nitrosomonas communis</name>
    <dbReference type="NCBI Taxonomy" id="44574"/>
    <lineage>
        <taxon>Bacteria</taxon>
        <taxon>Pseudomonadati</taxon>
        <taxon>Pseudomonadota</taxon>
        <taxon>Betaproteobacteria</taxon>
        <taxon>Nitrosomonadales</taxon>
        <taxon>Nitrosomonadaceae</taxon>
        <taxon>Nitrosomonas</taxon>
    </lineage>
</organism>
<dbReference type="InterPro" id="IPR041635">
    <property type="entry name" value="Type_ISP_LLaBIII_C"/>
</dbReference>
<feature type="domain" description="Type ISP restriction-modification enzyme LLaBIII C-terminal specificity" evidence="1">
    <location>
        <begin position="3"/>
        <end position="273"/>
    </location>
</feature>
<proteinExistence type="predicted"/>
<protein>
    <recommendedName>
        <fullName evidence="1">Type ISP restriction-modification enzyme LLaBIII C-terminal specificity domain-containing protein</fullName>
    </recommendedName>
</protein>
<evidence type="ECO:0000259" key="1">
    <source>
        <dbReference type="Pfam" id="PF18135"/>
    </source>
</evidence>
<evidence type="ECO:0000313" key="3">
    <source>
        <dbReference type="Proteomes" id="UP000324176"/>
    </source>
</evidence>
<reference evidence="2 3" key="1">
    <citation type="submission" date="2019-07" db="EMBL/GenBank/DDBJ databases">
        <title>Active sludge and wastewater microbial communities from Klosterneuburg, Austria.</title>
        <authorList>
            <person name="Wagner M."/>
        </authorList>
    </citation>
    <scope>NUCLEOTIDE SEQUENCE [LARGE SCALE GENOMIC DNA]</scope>
    <source>
        <strain evidence="2 3">Nm2</strain>
    </source>
</reference>
<accession>A0A5D3YDI8</accession>
<comment type="caution">
    <text evidence="2">The sequence shown here is derived from an EMBL/GenBank/DDBJ whole genome shotgun (WGS) entry which is preliminary data.</text>
</comment>
<dbReference type="Pfam" id="PF18135">
    <property type="entry name" value="Type_ISP_C"/>
    <property type="match status" value="1"/>
</dbReference>
<dbReference type="AlphaFoldDB" id="A0A5D3YDI8"/>
<evidence type="ECO:0000313" key="2">
    <source>
        <dbReference type="EMBL" id="TYP91142.1"/>
    </source>
</evidence>
<gene>
    <name evidence="2" type="ORF">BCL69_101148</name>
</gene>
<sequence length="312" mass="35121">MPCIFPSAGMGNRMICVTSLGAKKGFSVLISKALIDLNMLEAGAQCFPLKLYEKNSLADASIKTNDMQDELVANPQSSSSTKSNTQYTAKDGITDAGLVHFQIAYSTEILTKEDVFYYIYGLLHSEDYKKRYADNLSKELPRIPCVKKASDFWIFSKAGRDLAELHLNYETVNCYPVKLDTGNKKLNELGDKDYYVEKMRFANKEDKSVVVYNNHITIKEIPLEAYEYVVNGKPALEWVMERQAVTTHKESGIVNDANLWAIETMNDAAYPLKLFQRVITVSLETMKIINALPRLDIATNLITNPIKDSTLV</sequence>
<dbReference type="Proteomes" id="UP000324176">
    <property type="component" value="Unassembled WGS sequence"/>
</dbReference>
<name>A0A5D3YDI8_9PROT</name>